<dbReference type="OrthoDB" id="312811at2157"/>
<dbReference type="Pfam" id="PF12911">
    <property type="entry name" value="OppC_N"/>
    <property type="match status" value="1"/>
</dbReference>
<evidence type="ECO:0000313" key="10">
    <source>
        <dbReference type="EMBL" id="SDJ67335.1"/>
    </source>
</evidence>
<feature type="transmembrane region" description="Helical" evidence="7">
    <location>
        <begin position="238"/>
        <end position="256"/>
    </location>
</feature>
<proteinExistence type="inferred from homology"/>
<dbReference type="InterPro" id="IPR050366">
    <property type="entry name" value="BP-dependent_transpt_permease"/>
</dbReference>
<dbReference type="Gene3D" id="1.10.3720.10">
    <property type="entry name" value="MetI-like"/>
    <property type="match status" value="1"/>
</dbReference>
<dbReference type="InterPro" id="IPR025966">
    <property type="entry name" value="OppC_N"/>
</dbReference>
<feature type="transmembrane region" description="Helical" evidence="7">
    <location>
        <begin position="402"/>
        <end position="423"/>
    </location>
</feature>
<dbReference type="Proteomes" id="UP000198856">
    <property type="component" value="Unassembled WGS sequence"/>
</dbReference>
<gene>
    <name evidence="10" type="ORF">SAMN05216226_10738</name>
</gene>
<feature type="transmembrane region" description="Helical" evidence="7">
    <location>
        <begin position="39"/>
        <end position="57"/>
    </location>
</feature>
<keyword evidence="6 7" id="KW-0472">Membrane</keyword>
<feature type="transmembrane region" description="Helical" evidence="7">
    <location>
        <begin position="461"/>
        <end position="492"/>
    </location>
</feature>
<feature type="transmembrane region" description="Helical" evidence="7">
    <location>
        <begin position="113"/>
        <end position="138"/>
    </location>
</feature>
<reference evidence="10 11" key="1">
    <citation type="submission" date="2016-10" db="EMBL/GenBank/DDBJ databases">
        <authorList>
            <person name="de Groot N.N."/>
        </authorList>
    </citation>
    <scope>NUCLEOTIDE SEQUENCE [LARGE SCALE GENOMIC DNA]</scope>
    <source>
        <strain evidence="10 11">IBRC-M10015</strain>
    </source>
</reference>
<dbReference type="InterPro" id="IPR035906">
    <property type="entry name" value="MetI-like_sf"/>
</dbReference>
<feature type="region of interest" description="Disordered" evidence="8">
    <location>
        <begin position="542"/>
        <end position="562"/>
    </location>
</feature>
<dbReference type="EMBL" id="FNFC01000007">
    <property type="protein sequence ID" value="SDJ67335.1"/>
    <property type="molecule type" value="Genomic_DNA"/>
</dbReference>
<name>A0A1G8VPH5_9EURY</name>
<feature type="domain" description="ABC transmembrane type-1" evidence="9">
    <location>
        <begin position="336"/>
        <end position="534"/>
    </location>
</feature>
<feature type="transmembrane region" description="Helical" evidence="7">
    <location>
        <begin position="69"/>
        <end position="92"/>
    </location>
</feature>
<evidence type="ECO:0000256" key="8">
    <source>
        <dbReference type="SAM" id="MobiDB-lite"/>
    </source>
</evidence>
<evidence type="ECO:0000256" key="5">
    <source>
        <dbReference type="ARBA" id="ARBA00022989"/>
    </source>
</evidence>
<feature type="transmembrane region" description="Helical" evidence="7">
    <location>
        <begin position="183"/>
        <end position="206"/>
    </location>
</feature>
<feature type="transmembrane region" description="Helical" evidence="7">
    <location>
        <begin position="12"/>
        <end position="32"/>
    </location>
</feature>
<dbReference type="Pfam" id="PF00528">
    <property type="entry name" value="BPD_transp_1"/>
    <property type="match status" value="1"/>
</dbReference>
<evidence type="ECO:0000256" key="7">
    <source>
        <dbReference type="RuleBase" id="RU363032"/>
    </source>
</evidence>
<feature type="transmembrane region" description="Helical" evidence="7">
    <location>
        <begin position="512"/>
        <end position="533"/>
    </location>
</feature>
<feature type="transmembrane region" description="Helical" evidence="7">
    <location>
        <begin position="370"/>
        <end position="396"/>
    </location>
</feature>
<dbReference type="PROSITE" id="PS50928">
    <property type="entry name" value="ABC_TM1"/>
    <property type="match status" value="1"/>
</dbReference>
<evidence type="ECO:0000259" key="9">
    <source>
        <dbReference type="PROSITE" id="PS50928"/>
    </source>
</evidence>
<keyword evidence="5 7" id="KW-1133">Transmembrane helix</keyword>
<protein>
    <submittedName>
        <fullName evidence="10">Peptide/nickel transport system permease protein</fullName>
    </submittedName>
</protein>
<keyword evidence="3" id="KW-1003">Cell membrane</keyword>
<dbReference type="AlphaFoldDB" id="A0A1G8VPH5"/>
<dbReference type="CDD" id="cd06261">
    <property type="entry name" value="TM_PBP2"/>
    <property type="match status" value="1"/>
</dbReference>
<dbReference type="GO" id="GO:0055085">
    <property type="term" value="P:transmembrane transport"/>
    <property type="evidence" value="ECO:0007669"/>
    <property type="project" value="InterPro"/>
</dbReference>
<dbReference type="SUPFAM" id="SSF161098">
    <property type="entry name" value="MetI-like"/>
    <property type="match status" value="1"/>
</dbReference>
<dbReference type="InterPro" id="IPR000515">
    <property type="entry name" value="MetI-like"/>
</dbReference>
<dbReference type="STRING" id="890420.SAMN05216226_10738"/>
<evidence type="ECO:0000256" key="6">
    <source>
        <dbReference type="ARBA" id="ARBA00023136"/>
    </source>
</evidence>
<evidence type="ECO:0000256" key="4">
    <source>
        <dbReference type="ARBA" id="ARBA00022692"/>
    </source>
</evidence>
<feature type="transmembrane region" description="Helical" evidence="7">
    <location>
        <begin position="338"/>
        <end position="363"/>
    </location>
</feature>
<organism evidence="10 11">
    <name type="scientific">Halovenus aranensis</name>
    <dbReference type="NCBI Taxonomy" id="890420"/>
    <lineage>
        <taxon>Archaea</taxon>
        <taxon>Methanobacteriati</taxon>
        <taxon>Methanobacteriota</taxon>
        <taxon>Stenosarchaea group</taxon>
        <taxon>Halobacteria</taxon>
        <taxon>Halobacteriales</taxon>
        <taxon>Haloarculaceae</taxon>
        <taxon>Halovenus</taxon>
    </lineage>
</organism>
<comment type="similarity">
    <text evidence="7">Belongs to the binding-protein-dependent transport system permease family.</text>
</comment>
<sequence>MEYTPLTERVRATPWPAVVWLLGVCLLVAIELGRIASGLHNIGGAVVTAAGAGYGGLADGLASGGTGGVLTAVGLLAGLWLVGLGVVTATRATVVLRVTDRIPLRSQRLLDGLAFGLCLGVVVGLAVVTGAVGVVHALGDLLQSGVARLAELPTLTARETIPNQGYQTPDGTWHGTFFGLSPALAWGLRVLLIHLYVAAWLGWLWSGYQRYRRHYRQADWTPRDDVVSRLRYHRWGQFGLLIVVLFLTMAAFAPSLGTAPANQNIYAPFSNSITYYDASLGEVTETLVGNANLETRSQGYPGENVSPMTYDRFDRFHPFGTLTNGKDLFTFLVHGARVSLLIGLLSVGASALLATVFALISAYYRGVADLILVVTGDTIMGVPRLLLLILLTVLLGDTWLGGLYNGGVLLALVLAATGWPFLWRAFRGPTLQIAEEDWVDAARSYGQSATGIMRLHMLPYLLGYLLIYSSLVLGGVILAVAGLSFLGLGITSPTPEWGRAVDLGRKFVATESWHISLIPGAMVTLVVMGFNAVGDALRDAVDPQSDSSVADASETESRGGGV</sequence>
<dbReference type="GO" id="GO:0005886">
    <property type="term" value="C:plasma membrane"/>
    <property type="evidence" value="ECO:0007669"/>
    <property type="project" value="UniProtKB-SubCell"/>
</dbReference>
<evidence type="ECO:0000256" key="1">
    <source>
        <dbReference type="ARBA" id="ARBA00004651"/>
    </source>
</evidence>
<dbReference type="PANTHER" id="PTHR43386">
    <property type="entry name" value="OLIGOPEPTIDE TRANSPORT SYSTEM PERMEASE PROTEIN APPC"/>
    <property type="match status" value="1"/>
</dbReference>
<keyword evidence="2 7" id="KW-0813">Transport</keyword>
<evidence type="ECO:0000313" key="11">
    <source>
        <dbReference type="Proteomes" id="UP000198856"/>
    </source>
</evidence>
<keyword evidence="11" id="KW-1185">Reference proteome</keyword>
<comment type="subcellular location">
    <subcellularLocation>
        <location evidence="1 7">Cell membrane</location>
        <topology evidence="1 7">Multi-pass membrane protein</topology>
    </subcellularLocation>
</comment>
<keyword evidence="4 7" id="KW-0812">Transmembrane</keyword>
<dbReference type="PANTHER" id="PTHR43386:SF1">
    <property type="entry name" value="D,D-DIPEPTIDE TRANSPORT SYSTEM PERMEASE PROTEIN DDPC-RELATED"/>
    <property type="match status" value="1"/>
</dbReference>
<dbReference type="RefSeq" id="WP_092701898.1">
    <property type="nucleotide sequence ID" value="NZ_FNFC01000007.1"/>
</dbReference>
<evidence type="ECO:0000256" key="3">
    <source>
        <dbReference type="ARBA" id="ARBA00022475"/>
    </source>
</evidence>
<evidence type="ECO:0000256" key="2">
    <source>
        <dbReference type="ARBA" id="ARBA00022448"/>
    </source>
</evidence>
<accession>A0A1G8VPH5</accession>